<dbReference type="GO" id="GO:0003824">
    <property type="term" value="F:catalytic activity"/>
    <property type="evidence" value="ECO:0007669"/>
    <property type="project" value="InterPro"/>
</dbReference>
<dbReference type="PANTHER" id="PTHR44542:SF14">
    <property type="entry name" value="PROTEIN HIGH ARSENIC CONTENT 1, MITOCHONDRIAL-RELATED"/>
    <property type="match status" value="1"/>
</dbReference>
<dbReference type="EMBL" id="JJMP01000003">
    <property type="protein sequence ID" value="RYC51966.1"/>
    <property type="molecule type" value="Genomic_DNA"/>
</dbReference>
<accession>A0A444VMG7</accession>
<evidence type="ECO:0000313" key="4">
    <source>
        <dbReference type="Proteomes" id="UP000290261"/>
    </source>
</evidence>
<name>A0A444VMG7_9FLAO</name>
<evidence type="ECO:0000313" key="3">
    <source>
        <dbReference type="EMBL" id="RYC51966.1"/>
    </source>
</evidence>
<organism evidence="3 4">
    <name type="scientific">Flagellimonas olearia</name>
    <dbReference type="NCBI Taxonomy" id="552546"/>
    <lineage>
        <taxon>Bacteria</taxon>
        <taxon>Pseudomonadati</taxon>
        <taxon>Bacteroidota</taxon>
        <taxon>Flavobacteriia</taxon>
        <taxon>Flavobacteriales</taxon>
        <taxon>Flavobacteriaceae</taxon>
        <taxon>Flagellimonas</taxon>
    </lineage>
</organism>
<feature type="signal peptide" evidence="1">
    <location>
        <begin position="1"/>
        <end position="21"/>
    </location>
</feature>
<protein>
    <submittedName>
        <fullName evidence="3">Rhodanese</fullName>
    </submittedName>
</protein>
<dbReference type="RefSeq" id="WP_129653518.1">
    <property type="nucleotide sequence ID" value="NZ_ML142908.1"/>
</dbReference>
<evidence type="ECO:0000259" key="2">
    <source>
        <dbReference type="PROSITE" id="PS50206"/>
    </source>
</evidence>
<keyword evidence="1" id="KW-0732">Signal</keyword>
<dbReference type="PANTHER" id="PTHR44542">
    <property type="entry name" value="THIOSULFATE SULFURTRANSFERASE 18"/>
    <property type="match status" value="1"/>
</dbReference>
<gene>
    <name evidence="3" type="ORF">DN53_08775</name>
</gene>
<feature type="domain" description="Rhodanese" evidence="2">
    <location>
        <begin position="44"/>
        <end position="135"/>
    </location>
</feature>
<dbReference type="InterPro" id="IPR001763">
    <property type="entry name" value="Rhodanese-like_dom"/>
</dbReference>
<comment type="caution">
    <text evidence="3">The sequence shown here is derived from an EMBL/GenBank/DDBJ whole genome shotgun (WGS) entry which is preliminary data.</text>
</comment>
<dbReference type="Gene3D" id="3.40.250.10">
    <property type="entry name" value="Rhodanese-like domain"/>
    <property type="match status" value="1"/>
</dbReference>
<dbReference type="SUPFAM" id="SSF52821">
    <property type="entry name" value="Rhodanese/Cell cycle control phosphatase"/>
    <property type="match status" value="1"/>
</dbReference>
<evidence type="ECO:0000256" key="1">
    <source>
        <dbReference type="SAM" id="SignalP"/>
    </source>
</evidence>
<reference evidence="3 4" key="1">
    <citation type="submission" date="2014-04" db="EMBL/GenBank/DDBJ databases">
        <title>Whole genome of Muricauda olearia.</title>
        <authorList>
            <person name="Zhang X.-H."/>
            <person name="Tang K."/>
        </authorList>
    </citation>
    <scope>NUCLEOTIDE SEQUENCE [LARGE SCALE GENOMIC DNA]</scope>
    <source>
        <strain evidence="3 4">Th120</strain>
    </source>
</reference>
<dbReference type="InterPro" id="IPR036873">
    <property type="entry name" value="Rhodanese-like_dom_sf"/>
</dbReference>
<proteinExistence type="predicted"/>
<sequence length="171" mass="19638">MKRHLHLLLFLVLGVVSCAQSIPDVLEKYNDHTVEYITVASLDTLNTPLLLDAREREEFEVSHLDHALWVGYSDFDVETVQKMVPDKETPLVVYCSLGVRSEEIGEQLEKAGYTNVKNLYGGIFEWKNQGHPVYDQNQQQTEKVHAFSKYWGRFLTNADKVYTSKTKTNGQ</sequence>
<dbReference type="Proteomes" id="UP000290261">
    <property type="component" value="Unassembled WGS sequence"/>
</dbReference>
<dbReference type="CDD" id="cd00158">
    <property type="entry name" value="RHOD"/>
    <property type="match status" value="1"/>
</dbReference>
<dbReference type="PROSITE" id="PS50206">
    <property type="entry name" value="RHODANESE_3"/>
    <property type="match status" value="1"/>
</dbReference>
<dbReference type="AlphaFoldDB" id="A0A444VMG7"/>
<dbReference type="InterPro" id="IPR044684">
    <property type="entry name" value="STR17/STR18/HARC1-like"/>
</dbReference>
<dbReference type="NCBIfam" id="NF045521">
    <property type="entry name" value="rhoda_near_glyco"/>
    <property type="match status" value="1"/>
</dbReference>
<dbReference type="SMART" id="SM00450">
    <property type="entry name" value="RHOD"/>
    <property type="match status" value="1"/>
</dbReference>
<dbReference type="Pfam" id="PF00581">
    <property type="entry name" value="Rhodanese"/>
    <property type="match status" value="1"/>
</dbReference>
<feature type="chain" id="PRO_5019146675" evidence="1">
    <location>
        <begin position="22"/>
        <end position="171"/>
    </location>
</feature>
<keyword evidence="4" id="KW-1185">Reference proteome</keyword>
<dbReference type="PROSITE" id="PS51257">
    <property type="entry name" value="PROKAR_LIPOPROTEIN"/>
    <property type="match status" value="1"/>
</dbReference>